<dbReference type="EMBL" id="OW152823">
    <property type="protein sequence ID" value="CAH2039869.1"/>
    <property type="molecule type" value="Genomic_DNA"/>
</dbReference>
<evidence type="ECO:0000313" key="2">
    <source>
        <dbReference type="Proteomes" id="UP000837857"/>
    </source>
</evidence>
<feature type="non-terminal residue" evidence="1">
    <location>
        <position position="70"/>
    </location>
</feature>
<proteinExistence type="predicted"/>
<evidence type="ECO:0000313" key="1">
    <source>
        <dbReference type="EMBL" id="CAH2039869.1"/>
    </source>
</evidence>
<accession>A0ABN8HUB8</accession>
<reference evidence="1" key="1">
    <citation type="submission" date="2022-03" db="EMBL/GenBank/DDBJ databases">
        <authorList>
            <person name="Martin H S."/>
        </authorList>
    </citation>
    <scope>NUCLEOTIDE SEQUENCE</scope>
</reference>
<protein>
    <submittedName>
        <fullName evidence="1">Uncharacterized protein</fullName>
    </submittedName>
</protein>
<gene>
    <name evidence="1" type="ORF">IPOD504_LOCUS2062</name>
</gene>
<dbReference type="Proteomes" id="UP000837857">
    <property type="component" value="Chromosome 11"/>
</dbReference>
<sequence length="70" mass="8298">MPTYQLLWEARTCMSDSRRLKVLSICREHAFACYLSGFFSRCDSLSLNGRWKMKRAFLHSSTSEVQKRQF</sequence>
<keyword evidence="2" id="KW-1185">Reference proteome</keyword>
<organism evidence="1 2">
    <name type="scientific">Iphiclides podalirius</name>
    <name type="common">scarce swallowtail</name>
    <dbReference type="NCBI Taxonomy" id="110791"/>
    <lineage>
        <taxon>Eukaryota</taxon>
        <taxon>Metazoa</taxon>
        <taxon>Ecdysozoa</taxon>
        <taxon>Arthropoda</taxon>
        <taxon>Hexapoda</taxon>
        <taxon>Insecta</taxon>
        <taxon>Pterygota</taxon>
        <taxon>Neoptera</taxon>
        <taxon>Endopterygota</taxon>
        <taxon>Lepidoptera</taxon>
        <taxon>Glossata</taxon>
        <taxon>Ditrysia</taxon>
        <taxon>Papilionoidea</taxon>
        <taxon>Papilionidae</taxon>
        <taxon>Papilioninae</taxon>
        <taxon>Iphiclides</taxon>
    </lineage>
</organism>
<name>A0ABN8HUB8_9NEOP</name>